<protein>
    <recommendedName>
        <fullName evidence="1">Glucosamine/galactosamine-6-phosphate isomerase domain-containing protein</fullName>
    </recommendedName>
</protein>
<evidence type="ECO:0000313" key="2">
    <source>
        <dbReference type="EMBL" id="RLQ22705.1"/>
    </source>
</evidence>
<reference evidence="2 3" key="1">
    <citation type="submission" date="2018-07" db="EMBL/GenBank/DDBJ databases">
        <title>Halioglobus sp. genome submission.</title>
        <authorList>
            <person name="Ye M.-Q."/>
            <person name="Du Z.-J."/>
        </authorList>
    </citation>
    <scope>NUCLEOTIDE SEQUENCE [LARGE SCALE GENOMIC DNA]</scope>
    <source>
        <strain evidence="2 3">U0301</strain>
    </source>
</reference>
<dbReference type="RefSeq" id="WP_117953476.1">
    <property type="nucleotide sequence ID" value="NZ_QRAN01000005.1"/>
</dbReference>
<dbReference type="Proteomes" id="UP000265509">
    <property type="component" value="Unassembled WGS sequence"/>
</dbReference>
<dbReference type="InterPro" id="IPR037171">
    <property type="entry name" value="NagB/RpiA_transferase-like"/>
</dbReference>
<name>A0A3L7E1F6_9GAMM</name>
<dbReference type="SUPFAM" id="SSF53474">
    <property type="entry name" value="alpha/beta-Hydrolases"/>
    <property type="match status" value="1"/>
</dbReference>
<evidence type="ECO:0000313" key="3">
    <source>
        <dbReference type="Proteomes" id="UP000265509"/>
    </source>
</evidence>
<accession>A0A3L7E1F6</accession>
<keyword evidence="3" id="KW-1185">Reference proteome</keyword>
<dbReference type="SUPFAM" id="SSF100950">
    <property type="entry name" value="NagB/RpiA/CoA transferase-like"/>
    <property type="match status" value="1"/>
</dbReference>
<sequence>MKTNSKSARDFALIQEASGVHVGISATLPEAGRHAASLLQGQYDQWLQRDRYQAWGAFKREHFTIALGGGNTVKAQYRAWLTQHHNSIDWLRHVRFFLLEETTGETGWESAEQSLLINFLVPLASKLRRQRGLRALARSLNLGPGADLNDIVDAMAKIMVYPINLANARQALKRGQTRKAQQLARQECQRYQQSIQEKLGASMAFHCVVSGIGKDGTLGALAPYTPELAIREPAVLLLKKESGAFRVALNRGVLVNAEQTYLIVSGSLKLKALGRFEMEETAEFEQTVMETPLRLLRESRDVAERVYILADEQALHFDETRFSYSERGQLVENKAETRAGDEENGVHILLLHGFMGLFSFANLLIRLPSSWTVSALHRGSLAKFMANEEIFPHYARALRKAILSQWRKGRPVPIAGHSIAGVISDHLLLSLLKNYESDIPPYDKLRAEDRQLVDALRVGGIIHLASWSPCDGPNTTENVKSLVSHLRRGTELDYSGFERIYHQDEDGRLIPAQPEALAESASNLEGLNRFLSRRLSRLLVNAMTVGLRKLLDQRRVQRGFLNADMPYVMRLVGRRLLKTASLYGMAKEVNAALHNPVEYQRRHMKALEIMLAYDIPFLSIVHQDDFLVSPRRHREEHDYLVAARLRKEGVSSERELSVPARLVIIPRGHEELTMDPLNPHLLVMSTNAEGNSMARQITAAVTRFVNENLVSAIRQRRIKALDSVDRWQRKQAQGRPRKVA</sequence>
<dbReference type="OrthoDB" id="5711991at2"/>
<dbReference type="GO" id="GO:0005975">
    <property type="term" value="P:carbohydrate metabolic process"/>
    <property type="evidence" value="ECO:0007669"/>
    <property type="project" value="InterPro"/>
</dbReference>
<evidence type="ECO:0000259" key="1">
    <source>
        <dbReference type="Pfam" id="PF01182"/>
    </source>
</evidence>
<comment type="caution">
    <text evidence="2">The sequence shown here is derived from an EMBL/GenBank/DDBJ whole genome shotgun (WGS) entry which is preliminary data.</text>
</comment>
<dbReference type="Pfam" id="PF01182">
    <property type="entry name" value="Glucosamine_iso"/>
    <property type="match status" value="1"/>
</dbReference>
<proteinExistence type="predicted"/>
<feature type="domain" description="Glucosamine/galactosamine-6-phosphate isomerase" evidence="1">
    <location>
        <begin position="183"/>
        <end position="280"/>
    </location>
</feature>
<gene>
    <name evidence="2" type="ORF">DWB85_06910</name>
</gene>
<organism evidence="2 3">
    <name type="scientific">Seongchinamella sediminis</name>
    <dbReference type="NCBI Taxonomy" id="2283635"/>
    <lineage>
        <taxon>Bacteria</taxon>
        <taxon>Pseudomonadati</taxon>
        <taxon>Pseudomonadota</taxon>
        <taxon>Gammaproteobacteria</taxon>
        <taxon>Cellvibrionales</taxon>
        <taxon>Halieaceae</taxon>
        <taxon>Seongchinamella</taxon>
    </lineage>
</organism>
<dbReference type="InterPro" id="IPR029058">
    <property type="entry name" value="AB_hydrolase_fold"/>
</dbReference>
<dbReference type="Gene3D" id="3.40.50.1360">
    <property type="match status" value="1"/>
</dbReference>
<dbReference type="AlphaFoldDB" id="A0A3L7E1F6"/>
<dbReference type="EMBL" id="QRAN01000005">
    <property type="protein sequence ID" value="RLQ22705.1"/>
    <property type="molecule type" value="Genomic_DNA"/>
</dbReference>
<dbReference type="InterPro" id="IPR006148">
    <property type="entry name" value="Glc/Gal-6P_isomerase"/>
</dbReference>